<dbReference type="OrthoDB" id="3800150at2759"/>
<feature type="compositionally biased region" description="Basic and acidic residues" evidence="2">
    <location>
        <begin position="314"/>
        <end position="341"/>
    </location>
</feature>
<proteinExistence type="predicted"/>
<comment type="caution">
    <text evidence="3">The sequence shown here is derived from an EMBL/GenBank/DDBJ whole genome shotgun (WGS) entry which is preliminary data.</text>
</comment>
<feature type="compositionally biased region" description="Basic and acidic residues" evidence="2">
    <location>
        <begin position="219"/>
        <end position="237"/>
    </location>
</feature>
<feature type="region of interest" description="Disordered" evidence="2">
    <location>
        <begin position="533"/>
        <end position="706"/>
    </location>
</feature>
<evidence type="ECO:0000313" key="4">
    <source>
        <dbReference type="Proteomes" id="UP000481861"/>
    </source>
</evidence>
<accession>A0A7C8IBU1</accession>
<organism evidence="3 4">
    <name type="scientific">Massariosphaeria phaeospora</name>
    <dbReference type="NCBI Taxonomy" id="100035"/>
    <lineage>
        <taxon>Eukaryota</taxon>
        <taxon>Fungi</taxon>
        <taxon>Dikarya</taxon>
        <taxon>Ascomycota</taxon>
        <taxon>Pezizomycotina</taxon>
        <taxon>Dothideomycetes</taxon>
        <taxon>Pleosporomycetidae</taxon>
        <taxon>Pleosporales</taxon>
        <taxon>Pleosporales incertae sedis</taxon>
        <taxon>Massariosphaeria</taxon>
    </lineage>
</organism>
<gene>
    <name evidence="3" type="ORF">BDV95DRAFT_595733</name>
</gene>
<evidence type="ECO:0000256" key="2">
    <source>
        <dbReference type="SAM" id="MobiDB-lite"/>
    </source>
</evidence>
<evidence type="ECO:0000256" key="1">
    <source>
        <dbReference type="SAM" id="Coils"/>
    </source>
</evidence>
<feature type="compositionally biased region" description="Acidic residues" evidence="2">
    <location>
        <begin position="545"/>
        <end position="563"/>
    </location>
</feature>
<evidence type="ECO:0000313" key="3">
    <source>
        <dbReference type="EMBL" id="KAF2870190.1"/>
    </source>
</evidence>
<dbReference type="EMBL" id="JAADJZ010000014">
    <property type="protein sequence ID" value="KAF2870190.1"/>
    <property type="molecule type" value="Genomic_DNA"/>
</dbReference>
<feature type="region of interest" description="Disordered" evidence="2">
    <location>
        <begin position="110"/>
        <end position="136"/>
    </location>
</feature>
<feature type="compositionally biased region" description="Basic and acidic residues" evidence="2">
    <location>
        <begin position="259"/>
        <end position="274"/>
    </location>
</feature>
<dbReference type="AlphaFoldDB" id="A0A7C8IBU1"/>
<sequence>MDEDLIRFCGPLFASSAPPAPQHQHAALSSEASKLPLPLSPALVVAHSISPRGNFSSQNAALAPRRTWEARGPPTVADLDQLPTIEISRALGNTKGLWYSPERLLRLETPGNETSDEESLFVSPQPRKSFPAPATGISSLKAQSDALSLQTGVTALDTESTGSAQLVKSLRPPPDIRSYFTTSGASDDMSPSPSAPPQDSDPTKDDATAKDTAAPPEDTPLRHEPNDKNTGQDRRPGQEINIIDDSGSEDDIPLRYRRVPRDSVHEPGSKDRRGSRVPVQVPDSSSSDIMIERDRRDPPAPVHHSGSGNGTTQQERRPPREAPRDFDDDRMYFHDRQDPRHQPTNPYADRFARDSRPHKKPTMRQPPEPKETPPPRKKPGPKPWAVKPISKNDMNAKKELIKEIEQYWGKGFIRAFIPKCHRPLIKRGKKRSVYREHENDPKKWMPSVLKAVLMIAKKTDDKAWLKKAMGEVVRYRIKNTGNRKPQLVTTDFDVIEDMLVKGWAVDESFGIRYKHLMQYRRPEEADEDIEHIMEAGSDRSSNDEQREDDEDADAMDDDQAEYDEQQKLGGRNFQSGGFTQPPQYHQPQMYGRGHGEQMRGQAPPRAPMDRYPPPMSGYGQQYPDYNGGHGAYGNSTGRRSTHRPMTPPYSFGEPEDRPRKSSSAKHIRDRSPMAQPARRRTLLDPLPARSGGNQYFDTPKIKREPDLEQRAVSVDSVEGPTNFLGGQDHREELVVEDDGDDDDEMLQAQLAAAEAEAKRAQLQYKILQRKQKKKA</sequence>
<feature type="compositionally biased region" description="Pro residues" evidence="2">
    <location>
        <begin position="604"/>
        <end position="615"/>
    </location>
</feature>
<feature type="region of interest" description="Disordered" evidence="2">
    <location>
        <begin position="158"/>
        <end position="391"/>
    </location>
</feature>
<reference evidence="3 4" key="1">
    <citation type="submission" date="2020-01" db="EMBL/GenBank/DDBJ databases">
        <authorList>
            <consortium name="DOE Joint Genome Institute"/>
            <person name="Haridas S."/>
            <person name="Albert R."/>
            <person name="Binder M."/>
            <person name="Bloem J."/>
            <person name="Labutti K."/>
            <person name="Salamov A."/>
            <person name="Andreopoulos B."/>
            <person name="Baker S.E."/>
            <person name="Barry K."/>
            <person name="Bills G."/>
            <person name="Bluhm B.H."/>
            <person name="Cannon C."/>
            <person name="Castanera R."/>
            <person name="Culley D.E."/>
            <person name="Daum C."/>
            <person name="Ezra D."/>
            <person name="Gonzalez J.B."/>
            <person name="Henrissat B."/>
            <person name="Kuo A."/>
            <person name="Liang C."/>
            <person name="Lipzen A."/>
            <person name="Lutzoni F."/>
            <person name="Magnuson J."/>
            <person name="Mondo S."/>
            <person name="Nolan M."/>
            <person name="Ohm R."/>
            <person name="Pangilinan J."/>
            <person name="Park H.-J.H."/>
            <person name="Ramirez L."/>
            <person name="Alfaro M."/>
            <person name="Sun H."/>
            <person name="Tritt A."/>
            <person name="Yoshinaga Y."/>
            <person name="Zwiers L.-H.L."/>
            <person name="Turgeon B.G."/>
            <person name="Goodwin S.B."/>
            <person name="Spatafora J.W."/>
            <person name="Crous P.W."/>
            <person name="Grigoriev I.V."/>
        </authorList>
    </citation>
    <scope>NUCLEOTIDE SEQUENCE [LARGE SCALE GENOMIC DNA]</scope>
    <source>
        <strain evidence="3 4">CBS 611.86</strain>
    </source>
</reference>
<feature type="coiled-coil region" evidence="1">
    <location>
        <begin position="743"/>
        <end position="770"/>
    </location>
</feature>
<feature type="compositionally biased region" description="Basic and acidic residues" evidence="2">
    <location>
        <begin position="533"/>
        <end position="544"/>
    </location>
</feature>
<name>A0A7C8IBU1_9PLEO</name>
<keyword evidence="1" id="KW-0175">Coiled coil</keyword>
<feature type="compositionally biased region" description="Low complexity" evidence="2">
    <location>
        <begin position="186"/>
        <end position="200"/>
    </location>
</feature>
<keyword evidence="4" id="KW-1185">Reference proteome</keyword>
<feature type="compositionally biased region" description="Polar residues" evidence="2">
    <location>
        <begin position="572"/>
        <end position="586"/>
    </location>
</feature>
<protein>
    <submittedName>
        <fullName evidence="3">Uncharacterized protein</fullName>
    </submittedName>
</protein>
<dbReference type="Proteomes" id="UP000481861">
    <property type="component" value="Unassembled WGS sequence"/>
</dbReference>